<proteinExistence type="predicted"/>
<feature type="region of interest" description="Disordered" evidence="1">
    <location>
        <begin position="80"/>
        <end position="102"/>
    </location>
</feature>
<dbReference type="EMBL" id="JAINUF010000002">
    <property type="protein sequence ID" value="KAJ8373871.1"/>
    <property type="molecule type" value="Genomic_DNA"/>
</dbReference>
<evidence type="ECO:0000256" key="1">
    <source>
        <dbReference type="SAM" id="MobiDB-lite"/>
    </source>
</evidence>
<accession>A0A9Q1G270</accession>
<sequence>MTVAEKSRRGTMKVKGRAGPSAVRQSLWRSGAGLRWQGCMWDRCTPSHTRSAGLGTTPRHRWLLPKRGIALHRRSRPEFLLSQSLPMPRKGRNPGDLEIETE</sequence>
<evidence type="ECO:0000313" key="2">
    <source>
        <dbReference type="EMBL" id="KAJ8373871.1"/>
    </source>
</evidence>
<comment type="caution">
    <text evidence="2">The sequence shown here is derived from an EMBL/GenBank/DDBJ whole genome shotgun (WGS) entry which is preliminary data.</text>
</comment>
<evidence type="ECO:0000313" key="3">
    <source>
        <dbReference type="Proteomes" id="UP001152622"/>
    </source>
</evidence>
<feature type="region of interest" description="Disordered" evidence="1">
    <location>
        <begin position="1"/>
        <end position="23"/>
    </location>
</feature>
<reference evidence="2" key="1">
    <citation type="journal article" date="2023" name="Science">
        <title>Genome structures resolve the early diversification of teleost fishes.</title>
        <authorList>
            <person name="Parey E."/>
            <person name="Louis A."/>
            <person name="Montfort J."/>
            <person name="Bouchez O."/>
            <person name="Roques C."/>
            <person name="Iampietro C."/>
            <person name="Lluch J."/>
            <person name="Castinel A."/>
            <person name="Donnadieu C."/>
            <person name="Desvignes T."/>
            <person name="Floi Bucao C."/>
            <person name="Jouanno E."/>
            <person name="Wen M."/>
            <person name="Mejri S."/>
            <person name="Dirks R."/>
            <person name="Jansen H."/>
            <person name="Henkel C."/>
            <person name="Chen W.J."/>
            <person name="Zahm M."/>
            <person name="Cabau C."/>
            <person name="Klopp C."/>
            <person name="Thompson A.W."/>
            <person name="Robinson-Rechavi M."/>
            <person name="Braasch I."/>
            <person name="Lecointre G."/>
            <person name="Bobe J."/>
            <person name="Postlethwait J.H."/>
            <person name="Berthelot C."/>
            <person name="Roest Crollius H."/>
            <person name="Guiguen Y."/>
        </authorList>
    </citation>
    <scope>NUCLEOTIDE SEQUENCE</scope>
    <source>
        <strain evidence="2">WJC10195</strain>
    </source>
</reference>
<organism evidence="2 3">
    <name type="scientific">Synaphobranchus kaupii</name>
    <name type="common">Kaup's arrowtooth eel</name>
    <dbReference type="NCBI Taxonomy" id="118154"/>
    <lineage>
        <taxon>Eukaryota</taxon>
        <taxon>Metazoa</taxon>
        <taxon>Chordata</taxon>
        <taxon>Craniata</taxon>
        <taxon>Vertebrata</taxon>
        <taxon>Euteleostomi</taxon>
        <taxon>Actinopterygii</taxon>
        <taxon>Neopterygii</taxon>
        <taxon>Teleostei</taxon>
        <taxon>Anguilliformes</taxon>
        <taxon>Synaphobranchidae</taxon>
        <taxon>Synaphobranchus</taxon>
    </lineage>
</organism>
<keyword evidence="3" id="KW-1185">Reference proteome</keyword>
<dbReference type="AlphaFoldDB" id="A0A9Q1G270"/>
<dbReference type="Proteomes" id="UP001152622">
    <property type="component" value="Chromosome 2"/>
</dbReference>
<name>A0A9Q1G270_SYNKA</name>
<gene>
    <name evidence="2" type="ORF">SKAU_G00044510</name>
</gene>
<protein>
    <submittedName>
        <fullName evidence="2">Uncharacterized protein</fullName>
    </submittedName>
</protein>